<gene>
    <name evidence="1" type="ORF">NM688_g6742</name>
</gene>
<keyword evidence="2" id="KW-1185">Reference proteome</keyword>
<comment type="caution">
    <text evidence="1">The sequence shown here is derived from an EMBL/GenBank/DDBJ whole genome shotgun (WGS) entry which is preliminary data.</text>
</comment>
<organism evidence="1 2">
    <name type="scientific">Phlebia brevispora</name>
    <dbReference type="NCBI Taxonomy" id="194682"/>
    <lineage>
        <taxon>Eukaryota</taxon>
        <taxon>Fungi</taxon>
        <taxon>Dikarya</taxon>
        <taxon>Basidiomycota</taxon>
        <taxon>Agaricomycotina</taxon>
        <taxon>Agaricomycetes</taxon>
        <taxon>Polyporales</taxon>
        <taxon>Meruliaceae</taxon>
        <taxon>Phlebia</taxon>
    </lineage>
</organism>
<protein>
    <submittedName>
        <fullName evidence="1">Uncharacterized protein</fullName>
    </submittedName>
</protein>
<accession>A0ACC1SCV9</accession>
<proteinExistence type="predicted"/>
<dbReference type="EMBL" id="JANHOG010001438">
    <property type="protein sequence ID" value="KAJ3537061.1"/>
    <property type="molecule type" value="Genomic_DNA"/>
</dbReference>
<dbReference type="Proteomes" id="UP001148662">
    <property type="component" value="Unassembled WGS sequence"/>
</dbReference>
<sequence>MTSNQNSTNSLFQAFVPLTHVPLNRGGNTQPQAAAALNTMLRDDDHVIPVRGFIEGVSAIETQKQARKLLERGFTRVPPTFDMPWSQQTMLFRTSFENAINVTQFAGEESEFYGSHLSGSLTPAFKFDKPCTINYRIQWPGYTPREYPIEIQPETTVYQLAKELCRTVLLYFEERVKLPNVHASATYQLAIGNDRPTWQDSVILIEHIWLDSLVFVPVGRYYVSRFYLHR</sequence>
<reference evidence="1" key="1">
    <citation type="submission" date="2022-07" db="EMBL/GenBank/DDBJ databases">
        <title>Genome Sequence of Phlebia brevispora.</title>
        <authorList>
            <person name="Buettner E."/>
        </authorList>
    </citation>
    <scope>NUCLEOTIDE SEQUENCE</scope>
    <source>
        <strain evidence="1">MPL23</strain>
    </source>
</reference>
<evidence type="ECO:0000313" key="2">
    <source>
        <dbReference type="Proteomes" id="UP001148662"/>
    </source>
</evidence>
<name>A0ACC1SCV9_9APHY</name>
<evidence type="ECO:0000313" key="1">
    <source>
        <dbReference type="EMBL" id="KAJ3537061.1"/>
    </source>
</evidence>